<evidence type="ECO:0000256" key="1">
    <source>
        <dbReference type="ARBA" id="ARBA00004117"/>
    </source>
</evidence>
<evidence type="ECO:0000259" key="7">
    <source>
        <dbReference type="Pfam" id="PF00460"/>
    </source>
</evidence>
<gene>
    <name evidence="10" type="primary">flgK</name>
    <name evidence="10" type="ordered locus">Dshi_3378</name>
</gene>
<dbReference type="AlphaFoldDB" id="A8LNL7"/>
<evidence type="ECO:0000259" key="8">
    <source>
        <dbReference type="Pfam" id="PF06429"/>
    </source>
</evidence>
<evidence type="ECO:0000256" key="6">
    <source>
        <dbReference type="ARBA" id="ARBA00023143"/>
    </source>
</evidence>
<dbReference type="PANTHER" id="PTHR30033:SF1">
    <property type="entry name" value="FLAGELLAR HOOK-ASSOCIATED PROTEIN 1"/>
    <property type="match status" value="1"/>
</dbReference>
<keyword evidence="10" id="KW-0282">Flagellum</keyword>
<evidence type="ECO:0000313" key="11">
    <source>
        <dbReference type="Proteomes" id="UP000006833"/>
    </source>
</evidence>
<accession>A8LNL7</accession>
<dbReference type="Pfam" id="PF22638">
    <property type="entry name" value="FlgK_D1"/>
    <property type="match status" value="1"/>
</dbReference>
<dbReference type="EMBL" id="CP000830">
    <property type="protein sequence ID" value="ABV95111.1"/>
    <property type="molecule type" value="Genomic_DNA"/>
</dbReference>
<feature type="domain" description="Flagellar basal-body/hook protein C-terminal" evidence="8">
    <location>
        <begin position="448"/>
        <end position="484"/>
    </location>
</feature>
<evidence type="ECO:0000313" key="10">
    <source>
        <dbReference type="EMBL" id="ABV95111.1"/>
    </source>
</evidence>
<reference evidence="11" key="1">
    <citation type="journal article" date="2010" name="ISME J.">
        <title>The complete genome sequence of the algal symbiont Dinoroseobacter shibae: a hitchhiker's guide to life in the sea.</title>
        <authorList>
            <person name="Wagner-Dobler I."/>
            <person name="Ballhausen B."/>
            <person name="Berger M."/>
            <person name="Brinkhoff T."/>
            <person name="Buchholz I."/>
            <person name="Bunk B."/>
            <person name="Cypionka H."/>
            <person name="Daniel R."/>
            <person name="Drepper T."/>
            <person name="Gerdts G."/>
            <person name="Hahnke S."/>
            <person name="Han C."/>
            <person name="Jahn D."/>
            <person name="Kalhoefer D."/>
            <person name="Kiss H."/>
            <person name="Klenk H.P."/>
            <person name="Kyrpides N."/>
            <person name="Liebl W."/>
            <person name="Liesegang H."/>
            <person name="Meincke L."/>
            <person name="Pati A."/>
            <person name="Petersen J."/>
            <person name="Piekarski T."/>
            <person name="Pommerenke C."/>
            <person name="Pradella S."/>
            <person name="Pukall R."/>
            <person name="Rabus R."/>
            <person name="Stackebrandt E."/>
            <person name="Thole S."/>
            <person name="Thompson L."/>
            <person name="Tielen P."/>
            <person name="Tomasch J."/>
            <person name="von Jan M."/>
            <person name="Wanphrut N."/>
            <person name="Wichels A."/>
            <person name="Zech H."/>
            <person name="Simon M."/>
        </authorList>
    </citation>
    <scope>NUCLEOTIDE SEQUENCE [LARGE SCALE GENOMIC DNA]</scope>
    <source>
        <strain evidence="11">DSM 16493 / NCIMB 14021 / DFL 12</strain>
    </source>
</reference>
<dbReference type="InterPro" id="IPR053927">
    <property type="entry name" value="FlgK_helical"/>
</dbReference>
<sequence length="485" mass="49980">MSVTSTLGNALSGLTAASKAASVVSSNIANATTEGYGVRQVQTTSVSLNGQGSGVQVVSVSRNVNEGVLADRRAADAAYAQAATLASFYGSVEGAIGLPGDEGSLSSEFSQFEAALVEAGSRPDSDARLANVVRAAESLAGTLNDLSADIQSERLEAEKEIARQVDNLNTSLAQIQDLNGDIRLQIAAGNDPLGLMDQRQVLIDQIATIVPVSVVDRDFGQVALITESGGVLLDGTAAEISFRDVGLITPDMTVASGGLYQVEINGSPVDSTSPNNPLKGGSLDALFEIRDELAVSAQGDVDAVARDLIERFQNSAIDPTLSAGEPGLFTDAGALVDPANEVGLAGRIELNARVDPAKGGEVWRVRTGLGATSPGDPGAGGIILALSDALSEPKVVASGSFSSIPRTAAALASDLLSTIGAARQASENEVSYTAAKWETLRSLELEGGVDTDAELQKLLMIETAYAANARVIQTVDEMLDLLLRI</sequence>
<comment type="similarity">
    <text evidence="3">Belongs to the flagella basal body rod proteins family.</text>
</comment>
<dbReference type="Pfam" id="PF00460">
    <property type="entry name" value="Flg_bb_rod"/>
    <property type="match status" value="1"/>
</dbReference>
<comment type="subcellular location">
    <subcellularLocation>
        <location evidence="1">Bacterial flagellum basal body</location>
    </subcellularLocation>
    <subcellularLocation>
        <location evidence="2">Secreted</location>
    </subcellularLocation>
</comment>
<dbReference type="Proteomes" id="UP000006833">
    <property type="component" value="Chromosome"/>
</dbReference>
<dbReference type="GO" id="GO:0009424">
    <property type="term" value="C:bacterial-type flagellum hook"/>
    <property type="evidence" value="ECO:0007669"/>
    <property type="project" value="InterPro"/>
</dbReference>
<keyword evidence="11" id="KW-1185">Reference proteome</keyword>
<evidence type="ECO:0000259" key="9">
    <source>
        <dbReference type="Pfam" id="PF22638"/>
    </source>
</evidence>
<evidence type="ECO:0000256" key="5">
    <source>
        <dbReference type="ARBA" id="ARBA00022525"/>
    </source>
</evidence>
<dbReference type="GO" id="GO:0009425">
    <property type="term" value="C:bacterial-type flagellum basal body"/>
    <property type="evidence" value="ECO:0007669"/>
    <property type="project" value="UniProtKB-SubCell"/>
</dbReference>
<dbReference type="NCBIfam" id="TIGR02492">
    <property type="entry name" value="flgK_ends"/>
    <property type="match status" value="1"/>
</dbReference>
<feature type="domain" description="Flagellar hook-associated protein FlgK helical" evidence="9">
    <location>
        <begin position="101"/>
        <end position="312"/>
    </location>
</feature>
<dbReference type="OrthoDB" id="7181295at2"/>
<dbReference type="SUPFAM" id="SSF64518">
    <property type="entry name" value="Phase 1 flagellin"/>
    <property type="match status" value="1"/>
</dbReference>
<feature type="domain" description="Flagellar basal body rod protein N-terminal" evidence="7">
    <location>
        <begin position="9"/>
        <end position="36"/>
    </location>
</feature>
<dbReference type="GO" id="GO:0005198">
    <property type="term" value="F:structural molecule activity"/>
    <property type="evidence" value="ECO:0007669"/>
    <property type="project" value="InterPro"/>
</dbReference>
<dbReference type="InterPro" id="IPR002371">
    <property type="entry name" value="FlgK"/>
</dbReference>
<dbReference type="PANTHER" id="PTHR30033">
    <property type="entry name" value="FLAGELLAR HOOK-ASSOCIATED PROTEIN 1"/>
    <property type="match status" value="1"/>
</dbReference>
<dbReference type="GO" id="GO:0044780">
    <property type="term" value="P:bacterial-type flagellum assembly"/>
    <property type="evidence" value="ECO:0007669"/>
    <property type="project" value="InterPro"/>
</dbReference>
<dbReference type="GO" id="GO:0005576">
    <property type="term" value="C:extracellular region"/>
    <property type="evidence" value="ECO:0007669"/>
    <property type="project" value="UniProtKB-SubCell"/>
</dbReference>
<keyword evidence="5" id="KW-0964">Secreted</keyword>
<keyword evidence="10" id="KW-0969">Cilium</keyword>
<evidence type="ECO:0000256" key="2">
    <source>
        <dbReference type="ARBA" id="ARBA00004613"/>
    </source>
</evidence>
<proteinExistence type="inferred from homology"/>
<evidence type="ECO:0000256" key="4">
    <source>
        <dbReference type="ARBA" id="ARBA00016244"/>
    </source>
</evidence>
<dbReference type="InterPro" id="IPR001444">
    <property type="entry name" value="Flag_bb_rod_N"/>
</dbReference>
<evidence type="ECO:0000256" key="3">
    <source>
        <dbReference type="ARBA" id="ARBA00009677"/>
    </source>
</evidence>
<name>A8LNL7_DINSH</name>
<keyword evidence="10" id="KW-0966">Cell projection</keyword>
<dbReference type="HOGENOM" id="CLU_012762_3_2_5"/>
<protein>
    <recommendedName>
        <fullName evidence="4">Flagellar hook-associated protein 1</fullName>
    </recommendedName>
</protein>
<dbReference type="eggNOG" id="COG1256">
    <property type="taxonomic scope" value="Bacteria"/>
</dbReference>
<dbReference type="RefSeq" id="WP_012180037.1">
    <property type="nucleotide sequence ID" value="NC_009952.1"/>
</dbReference>
<dbReference type="Pfam" id="PF06429">
    <property type="entry name" value="Flg_bbr_C"/>
    <property type="match status" value="1"/>
</dbReference>
<keyword evidence="6" id="KW-0975">Bacterial flagellum</keyword>
<organism evidence="10 11">
    <name type="scientific">Dinoroseobacter shibae (strain DSM 16493 / NCIMB 14021 / DFL 12)</name>
    <dbReference type="NCBI Taxonomy" id="398580"/>
    <lineage>
        <taxon>Bacteria</taxon>
        <taxon>Pseudomonadati</taxon>
        <taxon>Pseudomonadota</taxon>
        <taxon>Alphaproteobacteria</taxon>
        <taxon>Rhodobacterales</taxon>
        <taxon>Roseobacteraceae</taxon>
        <taxon>Dinoroseobacter</taxon>
    </lineage>
</organism>
<dbReference type="KEGG" id="dsh:Dshi_3378"/>
<dbReference type="STRING" id="398580.Dshi_3378"/>
<dbReference type="InterPro" id="IPR010930">
    <property type="entry name" value="Flg_bb/hook_C_dom"/>
</dbReference>